<dbReference type="AlphaFoldDB" id="A0A0E9SUE3"/>
<reference evidence="1" key="2">
    <citation type="journal article" date="2015" name="Fish Shellfish Immunol.">
        <title>Early steps in the European eel (Anguilla anguilla)-Vibrio vulnificus interaction in the gills: Role of the RtxA13 toxin.</title>
        <authorList>
            <person name="Callol A."/>
            <person name="Pajuelo D."/>
            <person name="Ebbesson L."/>
            <person name="Teles M."/>
            <person name="MacKenzie S."/>
            <person name="Amaro C."/>
        </authorList>
    </citation>
    <scope>NUCLEOTIDE SEQUENCE</scope>
</reference>
<dbReference type="EMBL" id="GBXM01064399">
    <property type="protein sequence ID" value="JAH44178.1"/>
    <property type="molecule type" value="Transcribed_RNA"/>
</dbReference>
<reference evidence="1" key="1">
    <citation type="submission" date="2014-11" db="EMBL/GenBank/DDBJ databases">
        <authorList>
            <person name="Amaro Gonzalez C."/>
        </authorList>
    </citation>
    <scope>NUCLEOTIDE SEQUENCE</scope>
</reference>
<protein>
    <submittedName>
        <fullName evidence="1">Uncharacterized protein</fullName>
    </submittedName>
</protein>
<sequence>MRVWFIGYKQVTRFTPQVKAHHTWNS</sequence>
<accession>A0A0E9SUE3</accession>
<proteinExistence type="predicted"/>
<evidence type="ECO:0000313" key="1">
    <source>
        <dbReference type="EMBL" id="JAH44178.1"/>
    </source>
</evidence>
<name>A0A0E9SUE3_ANGAN</name>
<organism evidence="1">
    <name type="scientific">Anguilla anguilla</name>
    <name type="common">European freshwater eel</name>
    <name type="synonym">Muraena anguilla</name>
    <dbReference type="NCBI Taxonomy" id="7936"/>
    <lineage>
        <taxon>Eukaryota</taxon>
        <taxon>Metazoa</taxon>
        <taxon>Chordata</taxon>
        <taxon>Craniata</taxon>
        <taxon>Vertebrata</taxon>
        <taxon>Euteleostomi</taxon>
        <taxon>Actinopterygii</taxon>
        <taxon>Neopterygii</taxon>
        <taxon>Teleostei</taxon>
        <taxon>Anguilliformes</taxon>
        <taxon>Anguillidae</taxon>
        <taxon>Anguilla</taxon>
    </lineage>
</organism>